<evidence type="ECO:0000313" key="2">
    <source>
        <dbReference type="Proteomes" id="UP000275408"/>
    </source>
</evidence>
<dbReference type="Proteomes" id="UP000275408">
    <property type="component" value="Unassembled WGS sequence"/>
</dbReference>
<sequence>MRSLVVTECSDMPPRKGQKNRFPLNEYLEIKRNQDALLVSALARDKEFTKKARKLKRLESKAKLVNEDNKNVKEKISVTDNIVDRRTRSPTILGDEEKISGPGRNARRRRLQTLNAAKMLHVATAENMTPAYADIKCCKNAASSHCQEYDTSLCSLMAVLNERASVLVLSDAMIKCAKFTKIVLPKIAKQEINIFEKSQTNCIRSVNNLYSGGIASKQKYNSVRSLLMMCLDNAEVKRKHIEFMSNNPVPRLLSHKESVCSSAENFLLIGANYSEDCEPVRRYVTLLERQMTEIEGKLFSVEIEGMEKFTLTKKTLPTLKKILVQNHKTNGIHRNIQRLRVAAAVKEKKEEVSKTTLKPATKREKITSFISQKKSRQEFLPLVGKFIDRAKAEPLHLKNNAWQQWNSSVLMYSLSRSHLGERESISDVSPNSCFGKYYHTIRFNVKATRLAKKIRKWFAGDRTKNKPLEYRFTGKESRLFCHNFMYIVESLKTDEDQNVHTFKLHVFAYTGLNLRDSVSLFSRISMSSEQVQSLSQVCSNYFRATALFLKSTPTSWTIGHVVPVHAQQLQETLGLGLGINTMEGREAKHVTLAKFTNNAQYNNRWSQVFKHEYISLFWLRENGCDETVYKHTSNEYIPKRCFTHDFCYCGLPKDGNVEKCSFCSRHFQKLVSDCVLQGKTTLEAKEAIK</sequence>
<protein>
    <submittedName>
        <fullName evidence="1">Uncharacterized protein</fullName>
    </submittedName>
</protein>
<dbReference type="EMBL" id="RCHS01000309">
    <property type="protein sequence ID" value="RMX59547.1"/>
    <property type="molecule type" value="Genomic_DNA"/>
</dbReference>
<proteinExistence type="predicted"/>
<organism evidence="1 2">
    <name type="scientific">Pocillopora damicornis</name>
    <name type="common">Cauliflower coral</name>
    <name type="synonym">Millepora damicornis</name>
    <dbReference type="NCBI Taxonomy" id="46731"/>
    <lineage>
        <taxon>Eukaryota</taxon>
        <taxon>Metazoa</taxon>
        <taxon>Cnidaria</taxon>
        <taxon>Anthozoa</taxon>
        <taxon>Hexacorallia</taxon>
        <taxon>Scleractinia</taxon>
        <taxon>Astrocoeniina</taxon>
        <taxon>Pocilloporidae</taxon>
        <taxon>Pocillopora</taxon>
    </lineage>
</organism>
<name>A0A3M6V0X7_POCDA</name>
<accession>A0A3M6V0X7</accession>
<evidence type="ECO:0000313" key="1">
    <source>
        <dbReference type="EMBL" id="RMX59547.1"/>
    </source>
</evidence>
<reference evidence="1 2" key="1">
    <citation type="journal article" date="2018" name="Sci. Rep.">
        <title>Comparative analysis of the Pocillopora damicornis genome highlights role of immune system in coral evolution.</title>
        <authorList>
            <person name="Cunning R."/>
            <person name="Bay R.A."/>
            <person name="Gillette P."/>
            <person name="Baker A.C."/>
            <person name="Traylor-Knowles N."/>
        </authorList>
    </citation>
    <scope>NUCLEOTIDE SEQUENCE [LARGE SCALE GENOMIC DNA]</scope>
    <source>
        <strain evidence="1">RSMAS</strain>
        <tissue evidence="1">Whole animal</tissue>
    </source>
</reference>
<keyword evidence="2" id="KW-1185">Reference proteome</keyword>
<dbReference type="AlphaFoldDB" id="A0A3M6V0X7"/>
<dbReference type="OrthoDB" id="5952678at2759"/>
<comment type="caution">
    <text evidence="1">The sequence shown here is derived from an EMBL/GenBank/DDBJ whole genome shotgun (WGS) entry which is preliminary data.</text>
</comment>
<gene>
    <name evidence="1" type="ORF">pdam_00003657</name>
</gene>